<dbReference type="InterPro" id="IPR050156">
    <property type="entry name" value="TC-AMP_synthase_SUA5"/>
</dbReference>
<comment type="subcellular location">
    <subcellularLocation>
        <location evidence="1">Cytoplasm</location>
    </subcellularLocation>
</comment>
<accession>A0A9W9AIE8</accession>
<evidence type="ECO:0000256" key="12">
    <source>
        <dbReference type="ARBA" id="ARBA00048366"/>
    </source>
</evidence>
<dbReference type="EMBL" id="JANVFS010000014">
    <property type="protein sequence ID" value="KAJ4481467.1"/>
    <property type="molecule type" value="Genomic_DNA"/>
</dbReference>
<dbReference type="InterPro" id="IPR038385">
    <property type="entry name" value="Sua5/YwlC_C"/>
</dbReference>
<dbReference type="InterPro" id="IPR017945">
    <property type="entry name" value="DHBP_synth_RibB-like_a/b_dom"/>
</dbReference>
<dbReference type="PANTHER" id="PTHR17490">
    <property type="entry name" value="SUA5"/>
    <property type="match status" value="1"/>
</dbReference>
<evidence type="ECO:0000256" key="6">
    <source>
        <dbReference type="ARBA" id="ARBA00022679"/>
    </source>
</evidence>
<dbReference type="InterPro" id="IPR006070">
    <property type="entry name" value="Sua5-like_dom"/>
</dbReference>
<keyword evidence="10" id="KW-0067">ATP-binding</keyword>
<dbReference type="GO" id="GO:0005524">
    <property type="term" value="F:ATP binding"/>
    <property type="evidence" value="ECO:0007669"/>
    <property type="project" value="UniProtKB-KW"/>
</dbReference>
<dbReference type="GO" id="GO:0000049">
    <property type="term" value="F:tRNA binding"/>
    <property type="evidence" value="ECO:0007669"/>
    <property type="project" value="TreeGrafter"/>
</dbReference>
<dbReference type="InterPro" id="IPR005145">
    <property type="entry name" value="Sua5_C"/>
</dbReference>
<keyword evidence="9" id="KW-0547">Nucleotide-binding</keyword>
<evidence type="ECO:0000256" key="3">
    <source>
        <dbReference type="ARBA" id="ARBA00012584"/>
    </source>
</evidence>
<dbReference type="Pfam" id="PF13233">
    <property type="entry name" value="Complex1_LYR_2"/>
    <property type="match status" value="1"/>
</dbReference>
<keyword evidence="5" id="KW-0963">Cytoplasm</keyword>
<evidence type="ECO:0000256" key="7">
    <source>
        <dbReference type="ARBA" id="ARBA00022694"/>
    </source>
</evidence>
<protein>
    <recommendedName>
        <fullName evidence="4">Threonylcarbamoyl-AMP synthase</fullName>
        <ecNumber evidence="3">2.7.7.87</ecNumber>
    </recommendedName>
    <alternativeName>
        <fullName evidence="11">L-threonylcarbamoyladenylate synthase</fullName>
    </alternativeName>
</protein>
<evidence type="ECO:0000256" key="8">
    <source>
        <dbReference type="ARBA" id="ARBA00022695"/>
    </source>
</evidence>
<comment type="similarity">
    <text evidence="2">Belongs to the SUA5 family.</text>
</comment>
<dbReference type="PROSITE" id="PS51163">
    <property type="entry name" value="YRDC"/>
    <property type="match status" value="1"/>
</dbReference>
<evidence type="ECO:0000313" key="15">
    <source>
        <dbReference type="EMBL" id="KAJ4481467.1"/>
    </source>
</evidence>
<keyword evidence="6" id="KW-0808">Transferase</keyword>
<dbReference type="SUPFAM" id="SSF55821">
    <property type="entry name" value="YrdC/RibB"/>
    <property type="match status" value="1"/>
</dbReference>
<organism evidence="15 16">
    <name type="scientific">Lentinula lateritia</name>
    <dbReference type="NCBI Taxonomy" id="40482"/>
    <lineage>
        <taxon>Eukaryota</taxon>
        <taxon>Fungi</taxon>
        <taxon>Dikarya</taxon>
        <taxon>Basidiomycota</taxon>
        <taxon>Agaricomycotina</taxon>
        <taxon>Agaricomycetes</taxon>
        <taxon>Agaricomycetidae</taxon>
        <taxon>Agaricales</taxon>
        <taxon>Marasmiineae</taxon>
        <taxon>Omphalotaceae</taxon>
        <taxon>Lentinula</taxon>
    </lineage>
</organism>
<keyword evidence="7" id="KW-0819">tRNA processing</keyword>
<dbReference type="NCBIfam" id="TIGR00057">
    <property type="entry name" value="L-threonylcarbamoyladenylate synthase"/>
    <property type="match status" value="1"/>
</dbReference>
<evidence type="ECO:0000256" key="1">
    <source>
        <dbReference type="ARBA" id="ARBA00004496"/>
    </source>
</evidence>
<dbReference type="GO" id="GO:0003725">
    <property type="term" value="F:double-stranded RNA binding"/>
    <property type="evidence" value="ECO:0007669"/>
    <property type="project" value="InterPro"/>
</dbReference>
<evidence type="ECO:0000256" key="5">
    <source>
        <dbReference type="ARBA" id="ARBA00022490"/>
    </source>
</evidence>
<dbReference type="GO" id="GO:0006450">
    <property type="term" value="P:regulation of translational fidelity"/>
    <property type="evidence" value="ECO:0007669"/>
    <property type="project" value="TreeGrafter"/>
</dbReference>
<evidence type="ECO:0000256" key="13">
    <source>
        <dbReference type="ARBA" id="ARBA00056339"/>
    </source>
</evidence>
<dbReference type="EC" id="2.7.7.87" evidence="3"/>
<dbReference type="GO" id="GO:0002949">
    <property type="term" value="P:tRNA threonylcarbamoyladenosine modification"/>
    <property type="evidence" value="ECO:0007669"/>
    <property type="project" value="UniProtKB-ARBA"/>
</dbReference>
<dbReference type="GO" id="GO:0005737">
    <property type="term" value="C:cytoplasm"/>
    <property type="evidence" value="ECO:0007669"/>
    <property type="project" value="UniProtKB-SubCell"/>
</dbReference>
<evidence type="ECO:0000259" key="14">
    <source>
        <dbReference type="PROSITE" id="PS51163"/>
    </source>
</evidence>
<name>A0A9W9AIE8_9AGAR</name>
<evidence type="ECO:0000313" key="16">
    <source>
        <dbReference type="Proteomes" id="UP001150238"/>
    </source>
</evidence>
<gene>
    <name evidence="15" type="ORF">C8J55DRAFT_427475</name>
</gene>
<dbReference type="Gene3D" id="3.90.870.10">
    <property type="entry name" value="DHBP synthase"/>
    <property type="match status" value="1"/>
</dbReference>
<sequence>MFSQHTQVYRGLLRELKRSSLPPHKINPALSSNFRRLAEQARRSDPVLEDLRNALIFLAAQREHRVLLDRYNPLVDLTAEERIHATARRVLRCDPTSISFDSTGKPKVTSQDTLNSLSIAAKNLVDLQPVAFPTETVYGLGALALNSSAASCIFSVKGRPPDNPLIVHVSSPDMLHTLLPSSFKMPQSYELLMRRFWPGALTLLFPSDPNTIPSIITANQPTVAIRMPSHPVARALIALVNAPVAAPSANSSGKPSPTTAEHVRRDLSGKLNVILDGGACDVGLESTVVDGLQEDGKIRVLRPGGISVEDIQETLQEGIQDHALIPQVLVHRRDYRDKELEAAPTTPGMKYRHYSPAAPVTLLMTTSAPPEKVVPSKAESFLISLKNEIKPSAFVKVGVLVLTNSILGTLTLPVVDGVEWRRYELGPVDDPSVTARRLFDGLLTLDQQGVDMILIEEVTETKEGLAIMNRVRKAASEVRWITF</sequence>
<keyword evidence="8" id="KW-0548">Nucleotidyltransferase</keyword>
<comment type="caution">
    <text evidence="15">The sequence shown here is derived from an EMBL/GenBank/DDBJ whole genome shotgun (WGS) entry which is preliminary data.</text>
</comment>
<comment type="catalytic activity">
    <reaction evidence="12">
        <text>L-threonine + hydrogencarbonate + ATP = L-threonylcarbamoyladenylate + diphosphate + H2O</text>
        <dbReference type="Rhea" id="RHEA:36407"/>
        <dbReference type="ChEBI" id="CHEBI:15377"/>
        <dbReference type="ChEBI" id="CHEBI:17544"/>
        <dbReference type="ChEBI" id="CHEBI:30616"/>
        <dbReference type="ChEBI" id="CHEBI:33019"/>
        <dbReference type="ChEBI" id="CHEBI:57926"/>
        <dbReference type="ChEBI" id="CHEBI:73682"/>
        <dbReference type="EC" id="2.7.7.87"/>
    </reaction>
</comment>
<dbReference type="GO" id="GO:0061710">
    <property type="term" value="F:L-threonylcarbamoyladenylate synthase"/>
    <property type="evidence" value="ECO:0007669"/>
    <property type="project" value="UniProtKB-EC"/>
</dbReference>
<evidence type="ECO:0000256" key="10">
    <source>
        <dbReference type="ARBA" id="ARBA00022840"/>
    </source>
</evidence>
<reference evidence="15" key="2">
    <citation type="journal article" date="2023" name="Proc. Natl. Acad. Sci. U.S.A.">
        <title>A global phylogenomic analysis of the shiitake genus Lentinula.</title>
        <authorList>
            <person name="Sierra-Patev S."/>
            <person name="Min B."/>
            <person name="Naranjo-Ortiz M."/>
            <person name="Looney B."/>
            <person name="Konkel Z."/>
            <person name="Slot J.C."/>
            <person name="Sakamoto Y."/>
            <person name="Steenwyk J.L."/>
            <person name="Rokas A."/>
            <person name="Carro J."/>
            <person name="Camarero S."/>
            <person name="Ferreira P."/>
            <person name="Molpeceres G."/>
            <person name="Ruiz-Duenas F.J."/>
            <person name="Serrano A."/>
            <person name="Henrissat B."/>
            <person name="Drula E."/>
            <person name="Hughes K.W."/>
            <person name="Mata J.L."/>
            <person name="Ishikawa N.K."/>
            <person name="Vargas-Isla R."/>
            <person name="Ushijima S."/>
            <person name="Smith C.A."/>
            <person name="Donoghue J."/>
            <person name="Ahrendt S."/>
            <person name="Andreopoulos W."/>
            <person name="He G."/>
            <person name="LaButti K."/>
            <person name="Lipzen A."/>
            <person name="Ng V."/>
            <person name="Riley R."/>
            <person name="Sandor L."/>
            <person name="Barry K."/>
            <person name="Martinez A.T."/>
            <person name="Xiao Y."/>
            <person name="Gibbons J.G."/>
            <person name="Terashima K."/>
            <person name="Grigoriev I.V."/>
            <person name="Hibbett D."/>
        </authorList>
    </citation>
    <scope>NUCLEOTIDE SEQUENCE</scope>
    <source>
        <strain evidence="15">Sp2 HRB7682 ss15</strain>
    </source>
</reference>
<dbReference type="AlphaFoldDB" id="A0A9W9AIE8"/>
<evidence type="ECO:0000256" key="11">
    <source>
        <dbReference type="ARBA" id="ARBA00029774"/>
    </source>
</evidence>
<dbReference type="Proteomes" id="UP001150238">
    <property type="component" value="Unassembled WGS sequence"/>
</dbReference>
<dbReference type="Pfam" id="PF03481">
    <property type="entry name" value="Sua5_C"/>
    <property type="match status" value="1"/>
</dbReference>
<dbReference type="FunFam" id="3.90.870.10:FF:000008">
    <property type="entry name" value="Threonylcarbamoyl-AMP synthase"/>
    <property type="match status" value="1"/>
</dbReference>
<evidence type="ECO:0000256" key="4">
    <source>
        <dbReference type="ARBA" id="ARBA00015492"/>
    </source>
</evidence>
<dbReference type="Gene3D" id="3.40.50.11030">
    <property type="entry name" value="Threonylcarbamoyl-AMP synthase, C-terminal domain"/>
    <property type="match status" value="1"/>
</dbReference>
<evidence type="ECO:0000256" key="2">
    <source>
        <dbReference type="ARBA" id="ARBA00007663"/>
    </source>
</evidence>
<dbReference type="PANTHER" id="PTHR17490:SF16">
    <property type="entry name" value="THREONYLCARBAMOYL-AMP SYNTHASE"/>
    <property type="match status" value="1"/>
</dbReference>
<proteinExistence type="inferred from homology"/>
<dbReference type="Pfam" id="PF01300">
    <property type="entry name" value="Sua5_yciO_yrdC"/>
    <property type="match status" value="1"/>
</dbReference>
<comment type="function">
    <text evidence="13">Required for the formation of a threonylcarbamoyl group on adenosine at position 37 (t(6)A37) in tRNAs that read codons beginning with adenine. Likely catalyzes the conversion of L-threonine, HCO(3)(-)/CO(2) and ATP to give threonylcarbamoyl-AMP (TC-AMP) as the acyladenylate intermediate, with the release of diphosphate. Required for normal translation, by ensuring translation fidelity at the level of codon recognition, appropriate translation initiation selection and maintenance of reading frame. Also involved in telomere replication. Binds to single-stranded telomeric (ssTG) DNA and positively regulates telomere length.</text>
</comment>
<feature type="domain" description="YrdC-like" evidence="14">
    <location>
        <begin position="114"/>
        <end position="306"/>
    </location>
</feature>
<reference evidence="15" key="1">
    <citation type="submission" date="2022-08" db="EMBL/GenBank/DDBJ databases">
        <authorList>
            <consortium name="DOE Joint Genome Institute"/>
            <person name="Min B."/>
            <person name="Riley R."/>
            <person name="Sierra-Patev S."/>
            <person name="Naranjo-Ortiz M."/>
            <person name="Looney B."/>
            <person name="Konkel Z."/>
            <person name="Slot J.C."/>
            <person name="Sakamoto Y."/>
            <person name="Steenwyk J.L."/>
            <person name="Rokas A."/>
            <person name="Carro J."/>
            <person name="Camarero S."/>
            <person name="Ferreira P."/>
            <person name="Molpeceres G."/>
            <person name="Ruiz-Duenas F.J."/>
            <person name="Serrano A."/>
            <person name="Henrissat B."/>
            <person name="Drula E."/>
            <person name="Hughes K.W."/>
            <person name="Mata J.L."/>
            <person name="Ishikawa N.K."/>
            <person name="Vargas-Isla R."/>
            <person name="Ushijima S."/>
            <person name="Smith C.A."/>
            <person name="Ahrendt S."/>
            <person name="Andreopoulos W."/>
            <person name="He G."/>
            <person name="Labutti K."/>
            <person name="Lipzen A."/>
            <person name="Ng V."/>
            <person name="Sandor L."/>
            <person name="Barry K."/>
            <person name="Martinez A.T."/>
            <person name="Xiao Y."/>
            <person name="Gibbons J.G."/>
            <person name="Terashima K."/>
            <person name="Hibbett D.S."/>
            <person name="Grigoriev I.V."/>
        </authorList>
    </citation>
    <scope>NUCLEOTIDE SEQUENCE</scope>
    <source>
        <strain evidence="15">Sp2 HRB7682 ss15</strain>
    </source>
</reference>
<evidence type="ECO:0000256" key="9">
    <source>
        <dbReference type="ARBA" id="ARBA00022741"/>
    </source>
</evidence>